<evidence type="ECO:0000256" key="1">
    <source>
        <dbReference type="ARBA" id="ARBA00004141"/>
    </source>
</evidence>
<dbReference type="GO" id="GO:0016020">
    <property type="term" value="C:membrane"/>
    <property type="evidence" value="ECO:0007669"/>
    <property type="project" value="UniProtKB-SubCell"/>
</dbReference>
<accession>A0A6J7CDW0</accession>
<dbReference type="InterPro" id="IPR050445">
    <property type="entry name" value="Bact_polysacc_biosynth/exp"/>
</dbReference>
<comment type="subcellular location">
    <subcellularLocation>
        <location evidence="1">Membrane</location>
        <topology evidence="1">Multi-pass membrane protein</topology>
    </subcellularLocation>
</comment>
<dbReference type="EMBL" id="CAFBLK010000007">
    <property type="protein sequence ID" value="CAB4855691.1"/>
    <property type="molecule type" value="Genomic_DNA"/>
</dbReference>
<evidence type="ECO:0000313" key="11">
    <source>
        <dbReference type="EMBL" id="CAB4855691.1"/>
    </source>
</evidence>
<evidence type="ECO:0000256" key="6">
    <source>
        <dbReference type="ARBA" id="ARBA00023136"/>
    </source>
</evidence>
<dbReference type="SUPFAM" id="SSF52540">
    <property type="entry name" value="P-loop containing nucleoside triphosphate hydrolases"/>
    <property type="match status" value="1"/>
</dbReference>
<feature type="transmembrane region" description="Helical" evidence="8">
    <location>
        <begin position="12"/>
        <end position="30"/>
    </location>
</feature>
<dbReference type="InterPro" id="IPR005829">
    <property type="entry name" value="Sugar_transporter_CS"/>
</dbReference>
<proteinExistence type="predicted"/>
<reference evidence="11" key="1">
    <citation type="submission" date="2020-05" db="EMBL/GenBank/DDBJ databases">
        <authorList>
            <person name="Chiriac C."/>
            <person name="Salcher M."/>
            <person name="Ghai R."/>
            <person name="Kavagutti S V."/>
        </authorList>
    </citation>
    <scope>NUCLEOTIDE SEQUENCE</scope>
</reference>
<keyword evidence="2 8" id="KW-0812">Transmembrane</keyword>
<evidence type="ECO:0000256" key="8">
    <source>
        <dbReference type="SAM" id="Phobius"/>
    </source>
</evidence>
<dbReference type="EMBL" id="CAEZWM010000002">
    <property type="protein sequence ID" value="CAB4644685.1"/>
    <property type="molecule type" value="Genomic_DNA"/>
</dbReference>
<dbReference type="CDD" id="cd05387">
    <property type="entry name" value="BY-kinase"/>
    <property type="match status" value="1"/>
</dbReference>
<evidence type="ECO:0000256" key="7">
    <source>
        <dbReference type="SAM" id="MobiDB-lite"/>
    </source>
</evidence>
<evidence type="ECO:0000256" key="4">
    <source>
        <dbReference type="ARBA" id="ARBA00022840"/>
    </source>
</evidence>
<dbReference type="InterPro" id="IPR005702">
    <property type="entry name" value="Wzc-like_C"/>
</dbReference>
<feature type="region of interest" description="Disordered" evidence="7">
    <location>
        <begin position="103"/>
        <end position="129"/>
    </location>
</feature>
<keyword evidence="3" id="KW-0547">Nucleotide-binding</keyword>
<keyword evidence="4" id="KW-0067">ATP-binding</keyword>
<feature type="region of interest" description="Disordered" evidence="7">
    <location>
        <begin position="600"/>
        <end position="635"/>
    </location>
</feature>
<organism evidence="11">
    <name type="scientific">freshwater metagenome</name>
    <dbReference type="NCBI Taxonomy" id="449393"/>
    <lineage>
        <taxon>unclassified sequences</taxon>
        <taxon>metagenomes</taxon>
        <taxon>ecological metagenomes</taxon>
    </lineage>
</organism>
<dbReference type="PANTHER" id="PTHR32309:SF31">
    <property type="entry name" value="CAPSULAR EXOPOLYSACCHARIDE FAMILY"/>
    <property type="match status" value="1"/>
</dbReference>
<dbReference type="GO" id="GO:0022857">
    <property type="term" value="F:transmembrane transporter activity"/>
    <property type="evidence" value="ECO:0007669"/>
    <property type="project" value="InterPro"/>
</dbReference>
<keyword evidence="5 8" id="KW-1133">Transmembrane helix</keyword>
<evidence type="ECO:0000256" key="5">
    <source>
        <dbReference type="ARBA" id="ARBA00022989"/>
    </source>
</evidence>
<protein>
    <submittedName>
        <fullName evidence="11">Unannotated protein</fullName>
    </submittedName>
</protein>
<dbReference type="InterPro" id="IPR027417">
    <property type="entry name" value="P-loop_NTPase"/>
</dbReference>
<evidence type="ECO:0000313" key="10">
    <source>
        <dbReference type="EMBL" id="CAB4766998.1"/>
    </source>
</evidence>
<dbReference type="PROSITE" id="PS00217">
    <property type="entry name" value="SUGAR_TRANSPORT_2"/>
    <property type="match status" value="1"/>
</dbReference>
<dbReference type="Gene3D" id="3.40.50.300">
    <property type="entry name" value="P-loop containing nucleotide triphosphate hydrolases"/>
    <property type="match status" value="1"/>
</dbReference>
<keyword evidence="6 8" id="KW-0472">Membrane</keyword>
<gene>
    <name evidence="9" type="ORF">UFOPK2242_00050</name>
    <name evidence="10" type="ORF">UFOPK2925_00036</name>
    <name evidence="11" type="ORF">UFOPK3317_00078</name>
</gene>
<name>A0A6J7CDW0_9ZZZZ</name>
<dbReference type="PANTHER" id="PTHR32309">
    <property type="entry name" value="TYROSINE-PROTEIN KINASE"/>
    <property type="match status" value="1"/>
</dbReference>
<evidence type="ECO:0000256" key="3">
    <source>
        <dbReference type="ARBA" id="ARBA00022741"/>
    </source>
</evidence>
<evidence type="ECO:0000313" key="9">
    <source>
        <dbReference type="EMBL" id="CAB4644685.1"/>
    </source>
</evidence>
<feature type="transmembrane region" description="Helical" evidence="8">
    <location>
        <begin position="284"/>
        <end position="302"/>
    </location>
</feature>
<evidence type="ECO:0000256" key="2">
    <source>
        <dbReference type="ARBA" id="ARBA00022692"/>
    </source>
</evidence>
<sequence length="635" mass="67233">MRPADYLRIIRRRWWVLLVTVVIAMTFALLTRPSSSETIRANRPGVSFRATTTLISNGSANTSVNGRDYDRLALLMTTGEVPKRVAEAIDEVRWPQIQSATANKCAETGADSSSPDCKKSGRPVSAGSGQVQLGTGGFIKASATPDPATGSLAITAQVGDAVLAAKVANLFAATLVGYVDELGQKQFDEQIFGLTLSRSNSETLIRQIDSQLAAPGLSASEYDSLDIRREAVLRKLANADSGISNLEDAGPQTSGLTTLEAATKARATILVTSAKGSTSESQRLLFGAAIGFIIGLGILLLLEILSARIRDVPGTEGAARMPVIAEIPVMNLDRTLRFQVITAVDPTSLMAEAYRSFRTSLVAMWQRHPTNNRAGLSGSSEPEATPLRVLLVTSPGPAEGKSISVVNIAAAFAETGMSVLLIDGDFRRPQMHKYFSGATSPNLTDIPYQGTAADVSAVAQETGVPNIRFIASAPTRTDPGTAIELVKVAARLGREIADLVIVDSPPILLANDAAELSTFCDATVLMVRAGWTRRGGVVAASDLLRRLEATTVGIVLVGAEHGARAGYYGYYGYYGYGYGYAHPGEVPKMSRLFPWRKPTNGAGTVRRKPDPEQVGASASNQGAPASTEAFDDTSA</sequence>
<dbReference type="AlphaFoldDB" id="A0A6J7CDW0"/>
<dbReference type="EMBL" id="CAEZZU010000002">
    <property type="protein sequence ID" value="CAB4766998.1"/>
    <property type="molecule type" value="Genomic_DNA"/>
</dbReference>